<comment type="subcellular location">
    <subcellularLocation>
        <location evidence="1">Cell membrane</location>
        <topology evidence="1">Multi-pass membrane protein</topology>
    </subcellularLocation>
</comment>
<dbReference type="InterPro" id="IPR003856">
    <property type="entry name" value="LPS_length_determ_N"/>
</dbReference>
<feature type="transmembrane region" description="Helical" evidence="7">
    <location>
        <begin position="32"/>
        <end position="52"/>
    </location>
</feature>
<evidence type="ECO:0000256" key="1">
    <source>
        <dbReference type="ARBA" id="ARBA00004651"/>
    </source>
</evidence>
<feature type="domain" description="Polysaccharide chain length determinant N-terminal" evidence="8">
    <location>
        <begin position="21"/>
        <end position="100"/>
    </location>
</feature>
<evidence type="ECO:0000256" key="7">
    <source>
        <dbReference type="SAM" id="Phobius"/>
    </source>
</evidence>
<feature type="transmembrane region" description="Helical" evidence="7">
    <location>
        <begin position="430"/>
        <end position="449"/>
    </location>
</feature>
<keyword evidence="6" id="KW-0175">Coiled coil</keyword>
<dbReference type="RefSeq" id="WP_140455119.1">
    <property type="nucleotide sequence ID" value="NZ_VFRP01000017.1"/>
</dbReference>
<proteinExistence type="predicted"/>
<name>A0A501WTJ1_9RHOB</name>
<dbReference type="Pfam" id="PF02706">
    <property type="entry name" value="Wzz"/>
    <property type="match status" value="1"/>
</dbReference>
<dbReference type="GO" id="GO:0005886">
    <property type="term" value="C:plasma membrane"/>
    <property type="evidence" value="ECO:0007669"/>
    <property type="project" value="UniProtKB-SubCell"/>
</dbReference>
<dbReference type="AlphaFoldDB" id="A0A501WTJ1"/>
<dbReference type="PANTHER" id="PTHR32309:SF31">
    <property type="entry name" value="CAPSULAR EXOPOLYSACCHARIDE FAMILY"/>
    <property type="match status" value="1"/>
</dbReference>
<protein>
    <recommendedName>
        <fullName evidence="8">Polysaccharide chain length determinant N-terminal domain-containing protein</fullName>
    </recommendedName>
</protein>
<evidence type="ECO:0000313" key="10">
    <source>
        <dbReference type="Proteomes" id="UP000319255"/>
    </source>
</evidence>
<keyword evidence="5 7" id="KW-0472">Membrane</keyword>
<dbReference type="OrthoDB" id="7852451at2"/>
<evidence type="ECO:0000256" key="2">
    <source>
        <dbReference type="ARBA" id="ARBA00022475"/>
    </source>
</evidence>
<keyword evidence="3 7" id="KW-0812">Transmembrane</keyword>
<accession>A0A501WTJ1</accession>
<dbReference type="InterPro" id="IPR050445">
    <property type="entry name" value="Bact_polysacc_biosynth/exp"/>
</dbReference>
<evidence type="ECO:0000256" key="6">
    <source>
        <dbReference type="SAM" id="Coils"/>
    </source>
</evidence>
<dbReference type="Proteomes" id="UP000319255">
    <property type="component" value="Unassembled WGS sequence"/>
</dbReference>
<evidence type="ECO:0000259" key="8">
    <source>
        <dbReference type="Pfam" id="PF02706"/>
    </source>
</evidence>
<evidence type="ECO:0000256" key="3">
    <source>
        <dbReference type="ARBA" id="ARBA00022692"/>
    </source>
</evidence>
<evidence type="ECO:0000256" key="4">
    <source>
        <dbReference type="ARBA" id="ARBA00022989"/>
    </source>
</evidence>
<keyword evidence="2" id="KW-1003">Cell membrane</keyword>
<evidence type="ECO:0000313" key="9">
    <source>
        <dbReference type="EMBL" id="TPE49146.1"/>
    </source>
</evidence>
<dbReference type="PANTHER" id="PTHR32309">
    <property type="entry name" value="TYROSINE-PROTEIN KINASE"/>
    <property type="match status" value="1"/>
</dbReference>
<organism evidence="9 10">
    <name type="scientific">Amaricoccus solimangrovi</name>
    <dbReference type="NCBI Taxonomy" id="2589815"/>
    <lineage>
        <taxon>Bacteria</taxon>
        <taxon>Pseudomonadati</taxon>
        <taxon>Pseudomonadota</taxon>
        <taxon>Alphaproteobacteria</taxon>
        <taxon>Rhodobacterales</taxon>
        <taxon>Paracoccaceae</taxon>
        <taxon>Amaricoccus</taxon>
    </lineage>
</organism>
<dbReference type="EMBL" id="VFRP01000017">
    <property type="protein sequence ID" value="TPE49146.1"/>
    <property type="molecule type" value="Genomic_DNA"/>
</dbReference>
<reference evidence="9 10" key="1">
    <citation type="submission" date="2019-06" db="EMBL/GenBank/DDBJ databases">
        <title>A novel bacterium of genus Amaricoccus, isolated from marine sediment.</title>
        <authorList>
            <person name="Huang H."/>
            <person name="Mo K."/>
            <person name="Hu Y."/>
        </authorList>
    </citation>
    <scope>NUCLEOTIDE SEQUENCE [LARGE SCALE GENOMIC DNA]</scope>
    <source>
        <strain evidence="9 10">HB172011</strain>
    </source>
</reference>
<keyword evidence="10" id="KW-1185">Reference proteome</keyword>
<feature type="coiled-coil region" evidence="6">
    <location>
        <begin position="208"/>
        <end position="270"/>
    </location>
</feature>
<evidence type="ECO:0000256" key="5">
    <source>
        <dbReference type="ARBA" id="ARBA00023136"/>
    </source>
</evidence>
<keyword evidence="4 7" id="KW-1133">Transmembrane helix</keyword>
<sequence>MDGSEALTELDLGWREEPLGLARLAAMARRNLWLIGLGLVLGIGLGLGYIILAQPVYTASATIRVDLDRGGPADAATVMRLDNHVALIESDEMTAAVIRELGLDEIFDARPGRLQRTVQEIRGWFGLDTDPGPDPTPGAEAGTADARAEIIRVVGAALEVERIGNTAMIAVSYLSPSRRLAMEIANAYAESYVETARAQAQAVNDARVSRLQERMEDVRRKAESALETARRLRFQDGQPVSDAADLTRQVAQLKERLADSEIEAKTTRARLDVLSGVTDVAALPVGAQQTERIAELHGNLVATTRRLDLLRARDASAAAIAQLEGMIADLRESLTQELGQLSDSLELRLATVVATRSSLEGELRALMDYGRSASWSQLQAAEREARVYQEMYDGYRKDLETVYLQSTRPEVSVTSEALIPVSPSFPRYKAVLALACAFGLALGVGLALYREWSR</sequence>
<comment type="caution">
    <text evidence="9">The sequence shown here is derived from an EMBL/GenBank/DDBJ whole genome shotgun (WGS) entry which is preliminary data.</text>
</comment>
<gene>
    <name evidence="9" type="ORF">FJM51_15865</name>
</gene>